<dbReference type="Proteomes" id="UP000053864">
    <property type="component" value="Unassembled WGS sequence"/>
</dbReference>
<dbReference type="EMBL" id="KI687630">
    <property type="protein sequence ID" value="ETK80851.1"/>
    <property type="molecule type" value="Genomic_DNA"/>
</dbReference>
<dbReference type="AlphaFoldDB" id="W2IJE1"/>
<name>W2IJE1_PHYNI</name>
<proteinExistence type="predicted"/>
<sequence length="31" mass="3375">MDGIFKTNNNASCLVKLDKTSPGFFEHSGLC</sequence>
<reference evidence="1" key="1">
    <citation type="submission" date="2013-11" db="EMBL/GenBank/DDBJ databases">
        <title>The Genome Sequence of Phytophthora parasitica CJ02B3.</title>
        <authorList>
            <consortium name="The Broad Institute Genomics Platform"/>
            <person name="Russ C."/>
            <person name="Tyler B."/>
            <person name="Panabieres F."/>
            <person name="Shan W."/>
            <person name="Tripathy S."/>
            <person name="Grunwald N."/>
            <person name="Machado M."/>
            <person name="Johnson C.S."/>
            <person name="Arredondo F."/>
            <person name="Hong C."/>
            <person name="Coffey M."/>
            <person name="Young S.K."/>
            <person name="Zeng Q."/>
            <person name="Gargeya S."/>
            <person name="Fitzgerald M."/>
            <person name="Abouelleil A."/>
            <person name="Alvarado L."/>
            <person name="Chapman S.B."/>
            <person name="Gainer-Dewar J."/>
            <person name="Goldberg J."/>
            <person name="Griggs A."/>
            <person name="Gujja S."/>
            <person name="Hansen M."/>
            <person name="Howarth C."/>
            <person name="Imamovic A."/>
            <person name="Ireland A."/>
            <person name="Larimer J."/>
            <person name="McCowan C."/>
            <person name="Murphy C."/>
            <person name="Pearson M."/>
            <person name="Poon T.W."/>
            <person name="Priest M."/>
            <person name="Roberts A."/>
            <person name="Saif S."/>
            <person name="Shea T."/>
            <person name="Sykes S."/>
            <person name="Wortman J."/>
            <person name="Nusbaum C."/>
            <person name="Birren B."/>
        </authorList>
    </citation>
    <scope>NUCLEOTIDE SEQUENCE [LARGE SCALE GENOMIC DNA]</scope>
    <source>
        <strain evidence="1">CJ02B3</strain>
    </source>
</reference>
<gene>
    <name evidence="1" type="ORF">L915_13575</name>
    <name evidence="2" type="ORF">L916_13475</name>
</gene>
<evidence type="ECO:0000313" key="1">
    <source>
        <dbReference type="EMBL" id="ETK80851.1"/>
    </source>
</evidence>
<dbReference type="EMBL" id="KI674373">
    <property type="protein sequence ID" value="ETL34266.1"/>
    <property type="molecule type" value="Genomic_DNA"/>
</dbReference>
<reference evidence="2" key="2">
    <citation type="submission" date="2013-11" db="EMBL/GenBank/DDBJ databases">
        <title>The Genome Sequence of Phytophthora parasitica CJ05E6.</title>
        <authorList>
            <consortium name="The Broad Institute Genomics Platform"/>
            <person name="Russ C."/>
            <person name="Tyler B."/>
            <person name="Panabieres F."/>
            <person name="Shan W."/>
            <person name="Tripathy S."/>
            <person name="Grunwald N."/>
            <person name="Machado M."/>
            <person name="Johnson C.S."/>
            <person name="Arredondo F."/>
            <person name="Hong C."/>
            <person name="Coffey M."/>
            <person name="Young S.K."/>
            <person name="Zeng Q."/>
            <person name="Gargeya S."/>
            <person name="Fitzgerald M."/>
            <person name="Abouelleil A."/>
            <person name="Alvarado L."/>
            <person name="Chapman S.B."/>
            <person name="Gainer-Dewar J."/>
            <person name="Goldberg J."/>
            <person name="Griggs A."/>
            <person name="Gujja S."/>
            <person name="Hansen M."/>
            <person name="Howarth C."/>
            <person name="Imamovic A."/>
            <person name="Ireland A."/>
            <person name="Larimer J."/>
            <person name="McCowan C."/>
            <person name="Murphy C."/>
            <person name="Pearson M."/>
            <person name="Poon T.W."/>
            <person name="Priest M."/>
            <person name="Roberts A."/>
            <person name="Saif S."/>
            <person name="Shea T."/>
            <person name="Sykes S."/>
            <person name="Wortman J."/>
            <person name="Nusbaum C."/>
            <person name="Birren B."/>
        </authorList>
    </citation>
    <scope>NUCLEOTIDE SEQUENCE [LARGE SCALE GENOMIC DNA]</scope>
    <source>
        <strain evidence="2">CJ05E6</strain>
    </source>
</reference>
<protein>
    <submittedName>
        <fullName evidence="2">Uncharacterized protein</fullName>
    </submittedName>
</protein>
<evidence type="ECO:0000313" key="2">
    <source>
        <dbReference type="EMBL" id="ETL34266.1"/>
    </source>
</evidence>
<dbReference type="Proteomes" id="UP000053236">
    <property type="component" value="Unassembled WGS sequence"/>
</dbReference>
<organism evidence="2">
    <name type="scientific">Phytophthora nicotianae</name>
    <name type="common">Potato buckeye rot agent</name>
    <name type="synonym">Phytophthora parasitica</name>
    <dbReference type="NCBI Taxonomy" id="4792"/>
    <lineage>
        <taxon>Eukaryota</taxon>
        <taxon>Sar</taxon>
        <taxon>Stramenopiles</taxon>
        <taxon>Oomycota</taxon>
        <taxon>Peronosporomycetes</taxon>
        <taxon>Peronosporales</taxon>
        <taxon>Peronosporaceae</taxon>
        <taxon>Phytophthora</taxon>
    </lineage>
</organism>
<accession>W2IJE1</accession>